<keyword evidence="3" id="KW-0378">Hydrolase</keyword>
<dbReference type="OrthoDB" id="9780932at2"/>
<dbReference type="RefSeq" id="WP_149566974.1">
    <property type="nucleotide sequence ID" value="NZ_CP035807.1"/>
</dbReference>
<feature type="signal peptide" evidence="1">
    <location>
        <begin position="1"/>
        <end position="22"/>
    </location>
</feature>
<dbReference type="EMBL" id="CP035807">
    <property type="protein sequence ID" value="QEN03716.1"/>
    <property type="molecule type" value="Genomic_DNA"/>
</dbReference>
<dbReference type="AlphaFoldDB" id="A0A5C1QA92"/>
<dbReference type="InterPro" id="IPR029058">
    <property type="entry name" value="AB_hydrolase_fold"/>
</dbReference>
<dbReference type="Pfam" id="PF12695">
    <property type="entry name" value="Abhydrolase_5"/>
    <property type="match status" value="1"/>
</dbReference>
<dbReference type="GO" id="GO:0016787">
    <property type="term" value="F:hydrolase activity"/>
    <property type="evidence" value="ECO:0007669"/>
    <property type="project" value="UniProtKB-KW"/>
</dbReference>
<feature type="chain" id="PRO_5022968175" evidence="1">
    <location>
        <begin position="23"/>
        <end position="236"/>
    </location>
</feature>
<evidence type="ECO:0000259" key="2">
    <source>
        <dbReference type="Pfam" id="PF12695"/>
    </source>
</evidence>
<dbReference type="Proteomes" id="UP000323824">
    <property type="component" value="Chromosome"/>
</dbReference>
<keyword evidence="1" id="KW-0732">Signal</keyword>
<name>A0A5C1QA92_9SPIO</name>
<evidence type="ECO:0000256" key="1">
    <source>
        <dbReference type="SAM" id="SignalP"/>
    </source>
</evidence>
<dbReference type="PROSITE" id="PS51257">
    <property type="entry name" value="PROKAR_LIPOPROTEIN"/>
    <property type="match status" value="1"/>
</dbReference>
<feature type="domain" description="Alpha/beta hydrolase fold-5" evidence="2">
    <location>
        <begin position="55"/>
        <end position="220"/>
    </location>
</feature>
<dbReference type="SUPFAM" id="SSF53474">
    <property type="entry name" value="alpha/beta-Hydrolases"/>
    <property type="match status" value="1"/>
</dbReference>
<sequence>MKKIKILLLIIFTISIYSCSSAPVFDEKKLPTDVIINTINGGFSVIPQCYTMEKGLIFYPGGLVEPEAYIPLMARIAKEVNIAVFIKSMPFNLAVLNSNGANKILDEYNYIKEWYIAGHSLGGAMAASYVYDNPEVFKGLILLAAYPMDKKPLTDVDVKVLSIKGSQDGLVDNSEFELSKQNLPKTAQFVIINGGNHAQFGSYGEQKGDNPATISREEQQMISVKKIKELIFSSSI</sequence>
<accession>A0A5C1QA92</accession>
<reference evidence="3 4" key="1">
    <citation type="submission" date="2019-02" db="EMBL/GenBank/DDBJ databases">
        <authorList>
            <person name="Fomenkov A."/>
            <person name="Dubinina G."/>
            <person name="Grabovich M."/>
            <person name="Vincze T."/>
            <person name="Roberts R.J."/>
        </authorList>
    </citation>
    <scope>NUCLEOTIDE SEQUENCE [LARGE SCALE GENOMIC DNA]</scope>
    <source>
        <strain evidence="3 4">P</strain>
    </source>
</reference>
<organism evidence="3 4">
    <name type="scientific">Thiospirochaeta perfilievii</name>
    <dbReference type="NCBI Taxonomy" id="252967"/>
    <lineage>
        <taxon>Bacteria</taxon>
        <taxon>Pseudomonadati</taxon>
        <taxon>Spirochaetota</taxon>
        <taxon>Spirochaetia</taxon>
        <taxon>Spirochaetales</taxon>
        <taxon>Spirochaetaceae</taxon>
        <taxon>Thiospirochaeta</taxon>
    </lineage>
</organism>
<keyword evidence="4" id="KW-1185">Reference proteome</keyword>
<evidence type="ECO:0000313" key="4">
    <source>
        <dbReference type="Proteomes" id="UP000323824"/>
    </source>
</evidence>
<dbReference type="Gene3D" id="3.40.50.1820">
    <property type="entry name" value="alpha/beta hydrolase"/>
    <property type="match status" value="1"/>
</dbReference>
<gene>
    <name evidence="3" type="ORF">EW093_03030</name>
</gene>
<protein>
    <submittedName>
        <fullName evidence="3">Alpha/beta hydrolase</fullName>
    </submittedName>
</protein>
<reference evidence="3 4" key="2">
    <citation type="submission" date="2019-09" db="EMBL/GenBank/DDBJ databases">
        <title>Complete Genome Sequence and Methylome Analysis of free living Spirochaetas.</title>
        <authorList>
            <person name="Leshcheva N."/>
            <person name="Mikheeva N."/>
        </authorList>
    </citation>
    <scope>NUCLEOTIDE SEQUENCE [LARGE SCALE GENOMIC DNA]</scope>
    <source>
        <strain evidence="3 4">P</strain>
    </source>
</reference>
<proteinExistence type="predicted"/>
<evidence type="ECO:0000313" key="3">
    <source>
        <dbReference type="EMBL" id="QEN03716.1"/>
    </source>
</evidence>
<dbReference type="InterPro" id="IPR029059">
    <property type="entry name" value="AB_hydrolase_5"/>
</dbReference>
<dbReference type="KEGG" id="sper:EW093_03030"/>